<proteinExistence type="predicted"/>
<comment type="caution">
    <text evidence="2">The sequence shown here is derived from an EMBL/GenBank/DDBJ whole genome shotgun (WGS) entry which is preliminary data.</text>
</comment>
<name>A0A2A2M4S0_9BILA</name>
<reference evidence="2 3" key="1">
    <citation type="journal article" date="2017" name="Curr. Biol.">
        <title>Genome architecture and evolution of a unichromosomal asexual nematode.</title>
        <authorList>
            <person name="Fradin H."/>
            <person name="Zegar C."/>
            <person name="Gutwein M."/>
            <person name="Lucas J."/>
            <person name="Kovtun M."/>
            <person name="Corcoran D."/>
            <person name="Baugh L.R."/>
            <person name="Kiontke K."/>
            <person name="Gunsalus K."/>
            <person name="Fitch D.H."/>
            <person name="Piano F."/>
        </authorList>
    </citation>
    <scope>NUCLEOTIDE SEQUENCE [LARGE SCALE GENOMIC DNA]</scope>
    <source>
        <strain evidence="2">PF1309</strain>
    </source>
</reference>
<evidence type="ECO:0000256" key="1">
    <source>
        <dbReference type="SAM" id="MobiDB-lite"/>
    </source>
</evidence>
<evidence type="ECO:0000313" key="3">
    <source>
        <dbReference type="Proteomes" id="UP000218231"/>
    </source>
</evidence>
<feature type="region of interest" description="Disordered" evidence="1">
    <location>
        <begin position="1"/>
        <end position="21"/>
    </location>
</feature>
<dbReference type="Proteomes" id="UP000218231">
    <property type="component" value="Unassembled WGS sequence"/>
</dbReference>
<dbReference type="EMBL" id="LIAE01005359">
    <property type="protein sequence ID" value="PAV93393.1"/>
    <property type="molecule type" value="Genomic_DNA"/>
</dbReference>
<dbReference type="AlphaFoldDB" id="A0A2A2M4S0"/>
<protein>
    <submittedName>
        <fullName evidence="2">Uncharacterized protein</fullName>
    </submittedName>
</protein>
<evidence type="ECO:0000313" key="2">
    <source>
        <dbReference type="EMBL" id="PAV93393.1"/>
    </source>
</evidence>
<accession>A0A2A2M4S0</accession>
<gene>
    <name evidence="2" type="ORF">WR25_10461</name>
</gene>
<sequence>MKAIDDKLAQEHKESQQRLETRLQEMRAEAAKDRELMEKNRQEQIRLHREIEEQMRERHESEMGLLNELMNNKQIKREEMVSLGLLIETTLSVKNVIVSR</sequence>
<keyword evidence="3" id="KW-1185">Reference proteome</keyword>
<organism evidence="2 3">
    <name type="scientific">Diploscapter pachys</name>
    <dbReference type="NCBI Taxonomy" id="2018661"/>
    <lineage>
        <taxon>Eukaryota</taxon>
        <taxon>Metazoa</taxon>
        <taxon>Ecdysozoa</taxon>
        <taxon>Nematoda</taxon>
        <taxon>Chromadorea</taxon>
        <taxon>Rhabditida</taxon>
        <taxon>Rhabditina</taxon>
        <taxon>Rhabditomorpha</taxon>
        <taxon>Rhabditoidea</taxon>
        <taxon>Rhabditidae</taxon>
        <taxon>Diploscapter</taxon>
    </lineage>
</organism>